<dbReference type="CDD" id="cd06853">
    <property type="entry name" value="GT_WecA_like"/>
    <property type="match status" value="1"/>
</dbReference>
<dbReference type="Pfam" id="PF00953">
    <property type="entry name" value="Glycos_transf_4"/>
    <property type="match status" value="1"/>
</dbReference>
<dbReference type="GO" id="GO:0009103">
    <property type="term" value="P:lipopolysaccharide biosynthetic process"/>
    <property type="evidence" value="ECO:0007669"/>
    <property type="project" value="TreeGrafter"/>
</dbReference>
<name>A0A6J6JZK6_9ZZZZ</name>
<dbReference type="GO" id="GO:0016780">
    <property type="term" value="F:phosphotransferase activity, for other substituted phosphate groups"/>
    <property type="evidence" value="ECO:0007669"/>
    <property type="project" value="InterPro"/>
</dbReference>
<proteinExistence type="predicted"/>
<feature type="compositionally biased region" description="Acidic residues" evidence="7">
    <location>
        <begin position="371"/>
        <end position="380"/>
    </location>
</feature>
<feature type="transmembrane region" description="Helical" evidence="8">
    <location>
        <begin position="260"/>
        <end position="279"/>
    </location>
</feature>
<feature type="region of interest" description="Disordered" evidence="7">
    <location>
        <begin position="359"/>
        <end position="380"/>
    </location>
</feature>
<dbReference type="GO" id="GO:0044038">
    <property type="term" value="P:cell wall macromolecule biosynthetic process"/>
    <property type="evidence" value="ECO:0007669"/>
    <property type="project" value="TreeGrafter"/>
</dbReference>
<keyword evidence="4 8" id="KW-0812">Transmembrane</keyword>
<feature type="transmembrane region" description="Helical" evidence="8">
    <location>
        <begin position="192"/>
        <end position="210"/>
    </location>
</feature>
<feature type="transmembrane region" description="Helical" evidence="8">
    <location>
        <begin position="79"/>
        <end position="94"/>
    </location>
</feature>
<feature type="transmembrane region" description="Helical" evidence="8">
    <location>
        <begin position="6"/>
        <end position="27"/>
    </location>
</feature>
<evidence type="ECO:0000256" key="6">
    <source>
        <dbReference type="ARBA" id="ARBA00023136"/>
    </source>
</evidence>
<dbReference type="InterPro" id="IPR000715">
    <property type="entry name" value="Glycosyl_transferase_4"/>
</dbReference>
<keyword evidence="6 8" id="KW-0472">Membrane</keyword>
<gene>
    <name evidence="9" type="ORF">UFOPK2162_00598</name>
</gene>
<feature type="transmembrane region" description="Helical" evidence="8">
    <location>
        <begin position="164"/>
        <end position="186"/>
    </location>
</feature>
<evidence type="ECO:0000256" key="3">
    <source>
        <dbReference type="ARBA" id="ARBA00022679"/>
    </source>
</evidence>
<feature type="transmembrane region" description="Helical" evidence="8">
    <location>
        <begin position="217"/>
        <end position="240"/>
    </location>
</feature>
<evidence type="ECO:0000256" key="1">
    <source>
        <dbReference type="ARBA" id="ARBA00004651"/>
    </source>
</evidence>
<protein>
    <submittedName>
        <fullName evidence="9">Unannotated protein</fullName>
    </submittedName>
</protein>
<evidence type="ECO:0000256" key="2">
    <source>
        <dbReference type="ARBA" id="ARBA00022475"/>
    </source>
</evidence>
<feature type="transmembrane region" description="Helical" evidence="8">
    <location>
        <begin position="106"/>
        <end position="126"/>
    </location>
</feature>
<keyword evidence="3" id="KW-0808">Transferase</keyword>
<evidence type="ECO:0000256" key="5">
    <source>
        <dbReference type="ARBA" id="ARBA00022989"/>
    </source>
</evidence>
<dbReference type="AlphaFoldDB" id="A0A6J6JZK6"/>
<evidence type="ECO:0000256" key="8">
    <source>
        <dbReference type="SAM" id="Phobius"/>
    </source>
</evidence>
<reference evidence="9" key="1">
    <citation type="submission" date="2020-05" db="EMBL/GenBank/DDBJ databases">
        <authorList>
            <person name="Chiriac C."/>
            <person name="Salcher M."/>
            <person name="Ghai R."/>
            <person name="Kavagutti S V."/>
        </authorList>
    </citation>
    <scope>NUCLEOTIDE SEQUENCE</scope>
</reference>
<feature type="transmembrane region" description="Helical" evidence="8">
    <location>
        <begin position="138"/>
        <end position="157"/>
    </location>
</feature>
<dbReference type="PROSITE" id="PS01348">
    <property type="entry name" value="MRAY_2"/>
    <property type="match status" value="1"/>
</dbReference>
<accession>A0A6J6JZK6</accession>
<sequence length="380" mass="40498">MREYLLTLFLAAALCYVVTPLVRTWAVRFGAVAEIRTRDVHTTPTPRWGGLAMWISMSITFAIVHNLELVGKSFGRETQGIFLAGTFLVALGMLDDRFELDALTKLAGQALAAGILLLFGIQILWLPINGVITLPPSIGQLVTVLIVLVTINAVNFIDGLDGLAAGIVAISGIAFFAFAYLLAVVYGFSRAGAPSLITAVLVGVCIGFLAHNAHPAAIFMGDSGSMFLGLMLAASAITLTGQVDPNAISAEKLGPATLPLLLPFAVLAIPLADLILAILRRLKAGKSPFASDKEHLHHRIMRAGNTQQRTAFIMYLWTATIAFPVTVLAFAPIWVAALVALALFIFTTIFSLGKSKMYPQGKPDMGNPDPGEPETESVNS</sequence>
<dbReference type="PANTHER" id="PTHR22926">
    <property type="entry name" value="PHOSPHO-N-ACETYLMURAMOYL-PENTAPEPTIDE-TRANSFERASE"/>
    <property type="match status" value="1"/>
</dbReference>
<dbReference type="EMBL" id="CAEZVZ010000066">
    <property type="protein sequence ID" value="CAB4642961.1"/>
    <property type="molecule type" value="Genomic_DNA"/>
</dbReference>
<feature type="transmembrane region" description="Helical" evidence="8">
    <location>
        <begin position="48"/>
        <end position="67"/>
    </location>
</feature>
<comment type="subcellular location">
    <subcellularLocation>
        <location evidence="1">Cell membrane</location>
        <topology evidence="1">Multi-pass membrane protein</topology>
    </subcellularLocation>
</comment>
<dbReference type="GO" id="GO:0071555">
    <property type="term" value="P:cell wall organization"/>
    <property type="evidence" value="ECO:0007669"/>
    <property type="project" value="TreeGrafter"/>
</dbReference>
<dbReference type="InterPro" id="IPR018480">
    <property type="entry name" value="PNAcMuramoyl-5peptid_Trfase_CS"/>
</dbReference>
<dbReference type="PANTHER" id="PTHR22926:SF3">
    <property type="entry name" value="UNDECAPRENYL-PHOSPHATE ALPHA-N-ACETYLGLUCOSAMINYL 1-PHOSPHATE TRANSFERASE"/>
    <property type="match status" value="1"/>
</dbReference>
<keyword evidence="5 8" id="KW-1133">Transmembrane helix</keyword>
<dbReference type="GO" id="GO:0005886">
    <property type="term" value="C:plasma membrane"/>
    <property type="evidence" value="ECO:0007669"/>
    <property type="project" value="UniProtKB-SubCell"/>
</dbReference>
<feature type="transmembrane region" description="Helical" evidence="8">
    <location>
        <begin position="333"/>
        <end position="352"/>
    </location>
</feature>
<evidence type="ECO:0000256" key="7">
    <source>
        <dbReference type="SAM" id="MobiDB-lite"/>
    </source>
</evidence>
<evidence type="ECO:0000256" key="4">
    <source>
        <dbReference type="ARBA" id="ARBA00022692"/>
    </source>
</evidence>
<evidence type="ECO:0000313" key="9">
    <source>
        <dbReference type="EMBL" id="CAB4642961.1"/>
    </source>
</evidence>
<organism evidence="9">
    <name type="scientific">freshwater metagenome</name>
    <dbReference type="NCBI Taxonomy" id="449393"/>
    <lineage>
        <taxon>unclassified sequences</taxon>
        <taxon>metagenomes</taxon>
        <taxon>ecological metagenomes</taxon>
    </lineage>
</organism>
<feature type="transmembrane region" description="Helical" evidence="8">
    <location>
        <begin position="309"/>
        <end position="327"/>
    </location>
</feature>
<keyword evidence="2" id="KW-1003">Cell membrane</keyword>